<dbReference type="InterPro" id="IPR036465">
    <property type="entry name" value="vWFA_dom_sf"/>
</dbReference>
<reference evidence="10 11" key="1">
    <citation type="journal article" date="2008" name="Science">
        <title>The Physcomitrella genome reveals evolutionary insights into the conquest of land by plants.</title>
        <authorList>
            <person name="Rensing S."/>
            <person name="Lang D."/>
            <person name="Zimmer A."/>
            <person name="Terry A."/>
            <person name="Salamov A."/>
            <person name="Shapiro H."/>
            <person name="Nishiyama T."/>
            <person name="Perroud P.-F."/>
            <person name="Lindquist E."/>
            <person name="Kamisugi Y."/>
            <person name="Tanahashi T."/>
            <person name="Sakakibara K."/>
            <person name="Fujita T."/>
            <person name="Oishi K."/>
            <person name="Shin-I T."/>
            <person name="Kuroki Y."/>
            <person name="Toyoda A."/>
            <person name="Suzuki Y."/>
            <person name="Hashimoto A."/>
            <person name="Yamaguchi K."/>
            <person name="Sugano A."/>
            <person name="Kohara Y."/>
            <person name="Fujiyama A."/>
            <person name="Anterola A."/>
            <person name="Aoki S."/>
            <person name="Ashton N."/>
            <person name="Barbazuk W.B."/>
            <person name="Barker E."/>
            <person name="Bennetzen J."/>
            <person name="Bezanilla M."/>
            <person name="Blankenship R."/>
            <person name="Cho S.H."/>
            <person name="Dutcher S."/>
            <person name="Estelle M."/>
            <person name="Fawcett J.A."/>
            <person name="Gundlach H."/>
            <person name="Hanada K."/>
            <person name="Heyl A."/>
            <person name="Hicks K.A."/>
            <person name="Hugh J."/>
            <person name="Lohr M."/>
            <person name="Mayer K."/>
            <person name="Melkozernov A."/>
            <person name="Murata T."/>
            <person name="Nelson D."/>
            <person name="Pils B."/>
            <person name="Prigge M."/>
            <person name="Reiss B."/>
            <person name="Renner T."/>
            <person name="Rombauts S."/>
            <person name="Rushton P."/>
            <person name="Sanderfoot A."/>
            <person name="Schween G."/>
            <person name="Shiu S.-H."/>
            <person name="Stueber K."/>
            <person name="Theodoulou F.L."/>
            <person name="Tu H."/>
            <person name="Van de Peer Y."/>
            <person name="Verrier P.J."/>
            <person name="Waters E."/>
            <person name="Wood A."/>
            <person name="Yang L."/>
            <person name="Cove D."/>
            <person name="Cuming A."/>
            <person name="Hasebe M."/>
            <person name="Lucas S."/>
            <person name="Mishler D.B."/>
            <person name="Reski R."/>
            <person name="Grigoriev I."/>
            <person name="Quatrano R.S."/>
            <person name="Boore J.L."/>
        </authorList>
    </citation>
    <scope>NUCLEOTIDE SEQUENCE [LARGE SCALE GENOMIC DNA]</scope>
    <source>
        <strain evidence="10 11">cv. Gransden 2004</strain>
    </source>
</reference>
<keyword evidence="2 5" id="KW-0547">Nucleotide-binding</keyword>
<evidence type="ECO:0000256" key="7">
    <source>
        <dbReference type="SAM" id="SignalP"/>
    </source>
</evidence>
<dbReference type="EnsemblPlants" id="Pp3c6_25020V3.4">
    <property type="protein sequence ID" value="Pp3c6_25020V3.4"/>
    <property type="gene ID" value="Pp3c6_25020"/>
</dbReference>
<dbReference type="GO" id="GO:0004672">
    <property type="term" value="F:protein kinase activity"/>
    <property type="evidence" value="ECO:0000318"/>
    <property type="project" value="GO_Central"/>
</dbReference>
<keyword evidence="11" id="KW-1185">Reference proteome</keyword>
<dbReference type="CDD" id="cd00198">
    <property type="entry name" value="vWFA"/>
    <property type="match status" value="1"/>
</dbReference>
<proteinExistence type="predicted"/>
<dbReference type="SUPFAM" id="SSF53300">
    <property type="entry name" value="vWA-like"/>
    <property type="match status" value="1"/>
</dbReference>
<keyword evidence="6" id="KW-1133">Transmembrane helix</keyword>
<dbReference type="InterPro" id="IPR000719">
    <property type="entry name" value="Prot_kinase_dom"/>
</dbReference>
<dbReference type="EMBL" id="ABEU02000006">
    <property type="status" value="NOT_ANNOTATED_CDS"/>
    <property type="molecule type" value="Genomic_DNA"/>
</dbReference>
<gene>
    <name evidence="10" type="primary">LOC112284078</name>
</gene>
<keyword evidence="7" id="KW-0732">Signal</keyword>
<evidence type="ECO:0000256" key="5">
    <source>
        <dbReference type="PROSITE-ProRule" id="PRU10141"/>
    </source>
</evidence>
<dbReference type="GeneID" id="112284078"/>
<dbReference type="Pfam" id="PF00069">
    <property type="entry name" value="Pkinase"/>
    <property type="match status" value="1"/>
</dbReference>
<dbReference type="Gene3D" id="1.10.510.10">
    <property type="entry name" value="Transferase(Phosphotransferase) domain 1"/>
    <property type="match status" value="1"/>
</dbReference>
<feature type="transmembrane region" description="Helical" evidence="6">
    <location>
        <begin position="521"/>
        <end position="543"/>
    </location>
</feature>
<dbReference type="RefSeq" id="XP_024379366.1">
    <property type="nucleotide sequence ID" value="XM_024523598.2"/>
</dbReference>
<dbReference type="PROSITE" id="PS50011">
    <property type="entry name" value="PROTEIN_KINASE_DOM"/>
    <property type="match status" value="1"/>
</dbReference>
<dbReference type="Proteomes" id="UP000006727">
    <property type="component" value="Chromosome 6"/>
</dbReference>
<dbReference type="InterPro" id="IPR002035">
    <property type="entry name" value="VWF_A"/>
</dbReference>
<dbReference type="FunFam" id="1.10.510.10:FF:000384">
    <property type="entry name" value="G-type lectin S-receptor-like serine/threonine-protein kinase"/>
    <property type="match status" value="1"/>
</dbReference>
<evidence type="ECO:0000256" key="6">
    <source>
        <dbReference type="SAM" id="Phobius"/>
    </source>
</evidence>
<dbReference type="Gramene" id="Pp3c6_25020V3.5">
    <property type="protein sequence ID" value="Pp3c6_25020V3.5"/>
    <property type="gene ID" value="Pp3c6_25020"/>
</dbReference>
<protein>
    <recommendedName>
        <fullName evidence="12">Protein kinase domain-containing protein</fullName>
    </recommendedName>
</protein>
<feature type="binding site" evidence="5">
    <location>
        <position position="610"/>
    </location>
    <ligand>
        <name>ATP</name>
        <dbReference type="ChEBI" id="CHEBI:30616"/>
    </ligand>
</feature>
<reference evidence="10" key="3">
    <citation type="submission" date="2020-12" db="UniProtKB">
        <authorList>
            <consortium name="EnsemblPlants"/>
        </authorList>
    </citation>
    <scope>IDENTIFICATION</scope>
</reference>
<dbReference type="CDD" id="cd14066">
    <property type="entry name" value="STKc_IRAK"/>
    <property type="match status" value="1"/>
</dbReference>
<dbReference type="EnsemblPlants" id="Pp3c6_25020V3.5">
    <property type="protein sequence ID" value="Pp3c6_25020V3.5"/>
    <property type="gene ID" value="Pp3c6_25020"/>
</dbReference>
<dbReference type="Gene3D" id="3.40.50.410">
    <property type="entry name" value="von Willebrand factor, type A domain"/>
    <property type="match status" value="1"/>
</dbReference>
<keyword evidence="1" id="KW-0808">Transferase</keyword>
<keyword evidence="3" id="KW-0418">Kinase</keyword>
<dbReference type="InterPro" id="IPR008271">
    <property type="entry name" value="Ser/Thr_kinase_AS"/>
</dbReference>
<dbReference type="InterPro" id="IPR017441">
    <property type="entry name" value="Protein_kinase_ATP_BS"/>
</dbReference>
<dbReference type="SUPFAM" id="SSF56112">
    <property type="entry name" value="Protein kinase-like (PK-like)"/>
    <property type="match status" value="1"/>
</dbReference>
<dbReference type="InterPro" id="IPR052059">
    <property type="entry name" value="CR_Ser/Thr_kinase"/>
</dbReference>
<sequence length="911" mass="101324">MEKLGLLCSLTLLVSWIIAPAVGQTGTQEDKFLNDKERKVRLLARHALFLQLAAEATDCGLSNCVDKCSRHSCSPTVKDKFTCVKSPRAVPDCVNPTNSSAACETMMVDFTGNGFVRVPPQFQDYQNLSPELTRAICAQANLQFPASSETIFNELTFWNYFGSAEGAWRIYPGREADPDKSCIEYDPRKRPWYITAVSVVKDLVVLLDTGQVNDSTLTHSKTIVQELLGTFRPEDRINLVTFDSTSATLFQPTSVVIKGEQAPDLVSIFKISSLASGSRGFSNITRGFEQAITAFNATSLLKMIVVLTDGNFAKSGSYNDSALQQMVLTLKTEGVIVFFFSVGDDTQTEPDPLIELRSLSCLMNSTVNHVSLTDAQRNPLWAIRPYFDYQASLRSAANNTFWTETYIDFDGLGNVSTVTFPVFSEGILYGVAGIDVVVKSDEVSLAIKQRLIDASVPSAPLACQMSQVNLTKCTKPVEEHDKALCLPNLFNNESPRDTYLKNLCCDTCKYKGPPKRDITNLLLGAILPGPLVLLTIVFGFILMRRRAARTSMRETKEDFARQNVATNQYTFKELKNATQKFHTANKLGEGGFGEVYLGKFKDGTVVAVKKLSDNSKQGAREFLNEVIVISRVQHRNLVKLWGCCVEKRHRLLVYEYLEHRSLRQSLLGGPKEAIEINWQTRFNIALGTARGLAYLHNEITPRIIHRDIKASNVLLDSNLEAKIADFGLAKLFPEEHSHFTTNVAGTLGYVAPEYVTRGQLTEKVDVYSFGVVLMEIVTGEVNMKRTPSGSLLFLVDRIRCMYKLSRTNDDDQVLLNLVDSRLDGNFDKNEALRIFKTAILCTLDNPDLRPTIPRAISLLLGTEAIVEGDLQPVMKLEYSKSLHAVEFGVTEEWSDCETAENPPLISVPSSR</sequence>
<evidence type="ECO:0000256" key="1">
    <source>
        <dbReference type="ARBA" id="ARBA00022679"/>
    </source>
</evidence>
<evidence type="ECO:0000259" key="9">
    <source>
        <dbReference type="PROSITE" id="PS50234"/>
    </source>
</evidence>
<keyword evidence="6" id="KW-0472">Membrane</keyword>
<dbReference type="AlphaFoldDB" id="A0A7I4E125"/>
<dbReference type="Gene3D" id="3.30.450.20">
    <property type="entry name" value="PAS domain"/>
    <property type="match status" value="1"/>
</dbReference>
<dbReference type="Gramene" id="Pp3c6_25020V3.4">
    <property type="protein sequence ID" value="Pp3c6_25020V3.4"/>
    <property type="gene ID" value="Pp3c6_25020"/>
</dbReference>
<dbReference type="InterPro" id="IPR011009">
    <property type="entry name" value="Kinase-like_dom_sf"/>
</dbReference>
<organism evidence="10 11">
    <name type="scientific">Physcomitrium patens</name>
    <name type="common">Spreading-leaved earth moss</name>
    <name type="synonym">Physcomitrella patens</name>
    <dbReference type="NCBI Taxonomy" id="3218"/>
    <lineage>
        <taxon>Eukaryota</taxon>
        <taxon>Viridiplantae</taxon>
        <taxon>Streptophyta</taxon>
        <taxon>Embryophyta</taxon>
        <taxon>Bryophyta</taxon>
        <taxon>Bryophytina</taxon>
        <taxon>Bryopsida</taxon>
        <taxon>Funariidae</taxon>
        <taxon>Funariales</taxon>
        <taxon>Funariaceae</taxon>
        <taxon>Physcomitrium</taxon>
    </lineage>
</organism>
<reference evidence="10 11" key="2">
    <citation type="journal article" date="2018" name="Plant J.">
        <title>The Physcomitrella patens chromosome-scale assembly reveals moss genome structure and evolution.</title>
        <authorList>
            <person name="Lang D."/>
            <person name="Ullrich K.K."/>
            <person name="Murat F."/>
            <person name="Fuchs J."/>
            <person name="Jenkins J."/>
            <person name="Haas F.B."/>
            <person name="Piednoel M."/>
            <person name="Gundlach H."/>
            <person name="Van Bel M."/>
            <person name="Meyberg R."/>
            <person name="Vives C."/>
            <person name="Morata J."/>
            <person name="Symeonidi A."/>
            <person name="Hiss M."/>
            <person name="Muchero W."/>
            <person name="Kamisugi Y."/>
            <person name="Saleh O."/>
            <person name="Blanc G."/>
            <person name="Decker E.L."/>
            <person name="van Gessel N."/>
            <person name="Grimwood J."/>
            <person name="Hayes R.D."/>
            <person name="Graham S.W."/>
            <person name="Gunter L.E."/>
            <person name="McDaniel S.F."/>
            <person name="Hoernstein S.N.W."/>
            <person name="Larsson A."/>
            <person name="Li F.W."/>
            <person name="Perroud P.F."/>
            <person name="Phillips J."/>
            <person name="Ranjan P."/>
            <person name="Rokshar D.S."/>
            <person name="Rothfels C.J."/>
            <person name="Schneider L."/>
            <person name="Shu S."/>
            <person name="Stevenson D.W."/>
            <person name="Thummler F."/>
            <person name="Tillich M."/>
            <person name="Villarreal Aguilar J.C."/>
            <person name="Widiez T."/>
            <person name="Wong G.K."/>
            <person name="Wymore A."/>
            <person name="Zhang Y."/>
            <person name="Zimmer A.D."/>
            <person name="Quatrano R.S."/>
            <person name="Mayer K.F.X."/>
            <person name="Goodstein D."/>
            <person name="Casacuberta J.M."/>
            <person name="Vandepoele K."/>
            <person name="Reski R."/>
            <person name="Cuming A.C."/>
            <person name="Tuskan G.A."/>
            <person name="Maumus F."/>
            <person name="Salse J."/>
            <person name="Schmutz J."/>
            <person name="Rensing S.A."/>
        </authorList>
    </citation>
    <scope>NUCLEOTIDE SEQUENCE [LARGE SCALE GENOMIC DNA]</scope>
    <source>
        <strain evidence="10 11">cv. Gransden 2004</strain>
    </source>
</reference>
<accession>A0A7I4E125</accession>
<dbReference type="FunFam" id="3.30.200.20:FF:000421">
    <property type="entry name" value="Serine/threonine-protein kinase receptor"/>
    <property type="match status" value="1"/>
</dbReference>
<keyword evidence="6" id="KW-0812">Transmembrane</keyword>
<dbReference type="Gene3D" id="3.30.200.20">
    <property type="entry name" value="Phosphorylase Kinase, domain 1"/>
    <property type="match status" value="1"/>
</dbReference>
<dbReference type="PANTHER" id="PTHR47973">
    <property type="entry name" value="CYSTEINE-RICH RECEPTOR-LIKE PROTEIN KINASE 3"/>
    <property type="match status" value="1"/>
</dbReference>
<dbReference type="OrthoDB" id="10316937at2759"/>
<evidence type="ECO:0000256" key="2">
    <source>
        <dbReference type="ARBA" id="ARBA00022741"/>
    </source>
</evidence>
<evidence type="ECO:0000313" key="11">
    <source>
        <dbReference type="Proteomes" id="UP000006727"/>
    </source>
</evidence>
<dbReference type="GO" id="GO:0005524">
    <property type="term" value="F:ATP binding"/>
    <property type="evidence" value="ECO:0007669"/>
    <property type="project" value="UniProtKB-UniRule"/>
</dbReference>
<dbReference type="PROSITE" id="PS50234">
    <property type="entry name" value="VWFA"/>
    <property type="match status" value="1"/>
</dbReference>
<dbReference type="PROSITE" id="PS00107">
    <property type="entry name" value="PROTEIN_KINASE_ATP"/>
    <property type="match status" value="1"/>
</dbReference>
<evidence type="ECO:0000259" key="8">
    <source>
        <dbReference type="PROSITE" id="PS50011"/>
    </source>
</evidence>
<dbReference type="PROSITE" id="PS00108">
    <property type="entry name" value="PROTEIN_KINASE_ST"/>
    <property type="match status" value="1"/>
</dbReference>
<evidence type="ECO:0000313" key="10">
    <source>
        <dbReference type="EnsemblPlants" id="Pp3c6_25020V3.5"/>
    </source>
</evidence>
<feature type="domain" description="Protein kinase" evidence="8">
    <location>
        <begin position="581"/>
        <end position="874"/>
    </location>
</feature>
<dbReference type="KEGG" id="ppp:112284078"/>
<feature type="domain" description="VWFA" evidence="9">
    <location>
        <begin position="202"/>
        <end position="393"/>
    </location>
</feature>
<dbReference type="SMART" id="SM00327">
    <property type="entry name" value="VWA"/>
    <property type="match status" value="1"/>
</dbReference>
<keyword evidence="4 5" id="KW-0067">ATP-binding</keyword>
<dbReference type="Pfam" id="PF00092">
    <property type="entry name" value="VWA"/>
    <property type="match status" value="1"/>
</dbReference>
<dbReference type="SMART" id="SM00220">
    <property type="entry name" value="S_TKc"/>
    <property type="match status" value="1"/>
</dbReference>
<dbReference type="GO" id="GO:0045088">
    <property type="term" value="P:regulation of innate immune response"/>
    <property type="evidence" value="ECO:0000318"/>
    <property type="project" value="GO_Central"/>
</dbReference>
<evidence type="ECO:0000256" key="3">
    <source>
        <dbReference type="ARBA" id="ARBA00022777"/>
    </source>
</evidence>
<feature type="signal peptide" evidence="7">
    <location>
        <begin position="1"/>
        <end position="23"/>
    </location>
</feature>
<feature type="chain" id="PRO_5043238876" description="Protein kinase domain-containing protein" evidence="7">
    <location>
        <begin position="24"/>
        <end position="911"/>
    </location>
</feature>
<evidence type="ECO:0008006" key="12">
    <source>
        <dbReference type="Google" id="ProtNLM"/>
    </source>
</evidence>
<evidence type="ECO:0000256" key="4">
    <source>
        <dbReference type="ARBA" id="ARBA00022840"/>
    </source>
</evidence>
<name>A0A7I4E125_PHYPA</name>